<comment type="similarity">
    <text evidence="1">Belongs to the short-chain fatty acyl-CoA assimilation regulator (ScfR) family.</text>
</comment>
<dbReference type="PROSITE" id="PS50943">
    <property type="entry name" value="HTH_CROC1"/>
    <property type="match status" value="1"/>
</dbReference>
<dbReference type="RefSeq" id="WP_104419759.1">
    <property type="nucleotide sequence ID" value="NZ_PTJC01000006.1"/>
</dbReference>
<dbReference type="SMART" id="SM00530">
    <property type="entry name" value="HTH_XRE"/>
    <property type="match status" value="1"/>
</dbReference>
<gene>
    <name evidence="4" type="ORF">CLV84_2143</name>
</gene>
<dbReference type="AlphaFoldDB" id="A0A2S6I2E4"/>
<evidence type="ECO:0000256" key="1">
    <source>
        <dbReference type="ARBA" id="ARBA00007227"/>
    </source>
</evidence>
<dbReference type="CDD" id="cd00093">
    <property type="entry name" value="HTH_XRE"/>
    <property type="match status" value="1"/>
</dbReference>
<dbReference type="OrthoDB" id="833147at2"/>
<evidence type="ECO:0000313" key="5">
    <source>
        <dbReference type="Proteomes" id="UP000237662"/>
    </source>
</evidence>
<evidence type="ECO:0000313" key="4">
    <source>
        <dbReference type="EMBL" id="PPK85251.1"/>
    </source>
</evidence>
<name>A0A2S6I2E4_9BACT</name>
<dbReference type="InterPro" id="IPR010359">
    <property type="entry name" value="IrrE_HExxH"/>
</dbReference>
<dbReference type="Proteomes" id="UP000237662">
    <property type="component" value="Unassembled WGS sequence"/>
</dbReference>
<dbReference type="Pfam" id="PF13560">
    <property type="entry name" value="HTH_31"/>
    <property type="match status" value="1"/>
</dbReference>
<dbReference type="SUPFAM" id="SSF47413">
    <property type="entry name" value="lambda repressor-like DNA-binding domains"/>
    <property type="match status" value="1"/>
</dbReference>
<dbReference type="GO" id="GO:0005829">
    <property type="term" value="C:cytosol"/>
    <property type="evidence" value="ECO:0007669"/>
    <property type="project" value="TreeGrafter"/>
</dbReference>
<organism evidence="4 5">
    <name type="scientific">Neolewinella xylanilytica</name>
    <dbReference type="NCBI Taxonomy" id="1514080"/>
    <lineage>
        <taxon>Bacteria</taxon>
        <taxon>Pseudomonadati</taxon>
        <taxon>Bacteroidota</taxon>
        <taxon>Saprospiria</taxon>
        <taxon>Saprospirales</taxon>
        <taxon>Lewinellaceae</taxon>
        <taxon>Neolewinella</taxon>
    </lineage>
</organism>
<dbReference type="Gene3D" id="1.10.260.40">
    <property type="entry name" value="lambda repressor-like DNA-binding domains"/>
    <property type="match status" value="1"/>
</dbReference>
<evidence type="ECO:0000259" key="3">
    <source>
        <dbReference type="PROSITE" id="PS50943"/>
    </source>
</evidence>
<proteinExistence type="inferred from homology"/>
<sequence length="490" mass="56414">MRAKTANERIIFGLKVKQLRLQQGFSFDQLSKQTGISLSYLNEIEKGKKFPKRDKVHQLATALGTSADELTNDDLGRELAPVSELLKSNFLNELPLELFGIELSKVAEIIAAAPLQVGAFISTLLEISRSYALREENFYFAALRSYLELNANYFPELERAVDTFAEQFNLPAVRPLPPRILGELLEDRFGYEIVPDGLNDLPALEGLRSVYVPSSKRLLLNGKLSPVQRGFQFGKEIAFNHLKLKDRANTSSILRGRIFEEVLNHSKATYFSVALHLPLLPFVEELRLFFRRESWDMQAFRDLMLRFNATPEMFYHRLTNVIPEFFGMRDMFFLRFVHDRGTDDFVIDKELHLSRRHHPHENGLLEHYCRRWISINLLHRLSAESDNDIRIEAQRSKYFGTDDEYLCLTLARTDYPRPGKNVSVTLGLLITDTVRKEIAFLDDPAIPHVIVNTTCERCPIEDCRVRAAPPKVVKAREQYLAMKEALQGLR</sequence>
<keyword evidence="2" id="KW-0238">DNA-binding</keyword>
<dbReference type="InterPro" id="IPR010982">
    <property type="entry name" value="Lambda_DNA-bd_dom_sf"/>
</dbReference>
<dbReference type="PANTHER" id="PTHR46797:SF1">
    <property type="entry name" value="METHYLPHOSPHONATE SYNTHASE"/>
    <property type="match status" value="1"/>
</dbReference>
<evidence type="ECO:0000256" key="2">
    <source>
        <dbReference type="ARBA" id="ARBA00023125"/>
    </source>
</evidence>
<feature type="domain" description="HTH cro/C1-type" evidence="3">
    <location>
        <begin position="16"/>
        <end position="70"/>
    </location>
</feature>
<keyword evidence="5" id="KW-1185">Reference proteome</keyword>
<comment type="caution">
    <text evidence="4">The sequence shown here is derived from an EMBL/GenBank/DDBJ whole genome shotgun (WGS) entry which is preliminary data.</text>
</comment>
<accession>A0A2S6I2E4</accession>
<dbReference type="Pfam" id="PF06114">
    <property type="entry name" value="Peptidase_M78"/>
    <property type="match status" value="1"/>
</dbReference>
<dbReference type="InterPro" id="IPR050807">
    <property type="entry name" value="TransReg_Diox_bact_type"/>
</dbReference>
<protein>
    <recommendedName>
        <fullName evidence="3">HTH cro/C1-type domain-containing protein</fullName>
    </recommendedName>
</protein>
<dbReference type="PANTHER" id="PTHR46797">
    <property type="entry name" value="HTH-TYPE TRANSCRIPTIONAL REGULATOR"/>
    <property type="match status" value="1"/>
</dbReference>
<dbReference type="GO" id="GO:0003677">
    <property type="term" value="F:DNA binding"/>
    <property type="evidence" value="ECO:0007669"/>
    <property type="project" value="UniProtKB-KW"/>
</dbReference>
<dbReference type="GO" id="GO:0003700">
    <property type="term" value="F:DNA-binding transcription factor activity"/>
    <property type="evidence" value="ECO:0007669"/>
    <property type="project" value="TreeGrafter"/>
</dbReference>
<dbReference type="EMBL" id="PTJC01000006">
    <property type="protein sequence ID" value="PPK85251.1"/>
    <property type="molecule type" value="Genomic_DNA"/>
</dbReference>
<reference evidence="4 5" key="1">
    <citation type="submission" date="2018-02" db="EMBL/GenBank/DDBJ databases">
        <title>Genomic Encyclopedia of Archaeal and Bacterial Type Strains, Phase II (KMG-II): from individual species to whole genera.</title>
        <authorList>
            <person name="Goeker M."/>
        </authorList>
    </citation>
    <scope>NUCLEOTIDE SEQUENCE [LARGE SCALE GENOMIC DNA]</scope>
    <source>
        <strain evidence="4 5">DSM 29526</strain>
    </source>
</reference>
<dbReference type="InterPro" id="IPR001387">
    <property type="entry name" value="Cro/C1-type_HTH"/>
</dbReference>